<dbReference type="Pfam" id="PF12796">
    <property type="entry name" value="Ank_2"/>
    <property type="match status" value="1"/>
</dbReference>
<reference evidence="1" key="1">
    <citation type="submission" date="2021-02" db="EMBL/GenBank/DDBJ databases">
        <authorList>
            <person name="Nowell W R."/>
        </authorList>
    </citation>
    <scope>NUCLEOTIDE SEQUENCE</scope>
    <source>
        <strain evidence="1">Ploen Becks lab</strain>
    </source>
</reference>
<dbReference type="SUPFAM" id="SSF48403">
    <property type="entry name" value="Ankyrin repeat"/>
    <property type="match status" value="1"/>
</dbReference>
<dbReference type="InterPro" id="IPR036770">
    <property type="entry name" value="Ankyrin_rpt-contain_sf"/>
</dbReference>
<dbReference type="Proteomes" id="UP000663879">
    <property type="component" value="Unassembled WGS sequence"/>
</dbReference>
<name>A0A813MDJ0_9BILA</name>
<keyword evidence="2" id="KW-1185">Reference proteome</keyword>
<accession>A0A813MDJ0</accession>
<dbReference type="AlphaFoldDB" id="A0A813MDJ0"/>
<dbReference type="EMBL" id="CAJNOC010000164">
    <property type="protein sequence ID" value="CAF0721548.1"/>
    <property type="molecule type" value="Genomic_DNA"/>
</dbReference>
<dbReference type="Gene3D" id="1.25.40.20">
    <property type="entry name" value="Ankyrin repeat-containing domain"/>
    <property type="match status" value="1"/>
</dbReference>
<organism evidence="1 2">
    <name type="scientific">Brachionus calyciflorus</name>
    <dbReference type="NCBI Taxonomy" id="104777"/>
    <lineage>
        <taxon>Eukaryota</taxon>
        <taxon>Metazoa</taxon>
        <taxon>Spiralia</taxon>
        <taxon>Gnathifera</taxon>
        <taxon>Rotifera</taxon>
        <taxon>Eurotatoria</taxon>
        <taxon>Monogononta</taxon>
        <taxon>Pseudotrocha</taxon>
        <taxon>Ploima</taxon>
        <taxon>Brachionidae</taxon>
        <taxon>Brachionus</taxon>
    </lineage>
</organism>
<gene>
    <name evidence="1" type="ORF">OXX778_LOCUS2199</name>
</gene>
<protein>
    <submittedName>
        <fullName evidence="1">Uncharacterized protein</fullName>
    </submittedName>
</protein>
<comment type="caution">
    <text evidence="1">The sequence shown here is derived from an EMBL/GenBank/DDBJ whole genome shotgun (WGS) entry which is preliminary data.</text>
</comment>
<proteinExistence type="predicted"/>
<evidence type="ECO:0000313" key="2">
    <source>
        <dbReference type="Proteomes" id="UP000663879"/>
    </source>
</evidence>
<evidence type="ECO:0000313" key="1">
    <source>
        <dbReference type="EMBL" id="CAF0721548.1"/>
    </source>
</evidence>
<sequence length="251" mass="29280">MIKHTPFGDLIEEKNGNEIESCPKSKVILKHIDEFSENYEGLKVHEDNYNKDLNSDKKDFDYSTENIETKIIKYLLNQSISDIEKEIGYDTMKKKEVLHLSVEHGNLKYLLLFYEWLAEKIEENQSEKKTDIINDLLNENFTKCINFNKEANTNSLIFTACKFGRVKILQALKKLISCKNFLSILNEKEKDEYNNTVLHVACLNGDTETICFIFSENFIDLKNELNKKGEYPIDCFLENIDSASYNDKEIL</sequence>
<dbReference type="InterPro" id="IPR002110">
    <property type="entry name" value="Ankyrin_rpt"/>
</dbReference>